<keyword evidence="7" id="KW-0804">Transcription</keyword>
<keyword evidence="8" id="KW-0539">Nucleus</keyword>
<dbReference type="Pfam" id="PF08214">
    <property type="entry name" value="HAT_KAT11"/>
    <property type="match status" value="1"/>
</dbReference>
<evidence type="ECO:0000256" key="1">
    <source>
        <dbReference type="ARBA" id="ARBA00004123"/>
    </source>
</evidence>
<evidence type="ECO:0000256" key="9">
    <source>
        <dbReference type="ARBA" id="ARBA00048940"/>
    </source>
</evidence>
<organism evidence="10 11">
    <name type="scientific">Xylaria grammica</name>
    <dbReference type="NCBI Taxonomy" id="363999"/>
    <lineage>
        <taxon>Eukaryota</taxon>
        <taxon>Fungi</taxon>
        <taxon>Dikarya</taxon>
        <taxon>Ascomycota</taxon>
        <taxon>Pezizomycotina</taxon>
        <taxon>Sordariomycetes</taxon>
        <taxon>Xylariomycetidae</taxon>
        <taxon>Xylariales</taxon>
        <taxon>Xylariaceae</taxon>
        <taxon>Xylaria</taxon>
    </lineage>
</organism>
<dbReference type="GO" id="GO:0005634">
    <property type="term" value="C:nucleus"/>
    <property type="evidence" value="ECO:0007669"/>
    <property type="project" value="UniProtKB-SubCell"/>
</dbReference>
<dbReference type="GO" id="GO:0006974">
    <property type="term" value="P:DNA damage response"/>
    <property type="evidence" value="ECO:0007669"/>
    <property type="project" value="UniProtKB-KW"/>
</dbReference>
<keyword evidence="6" id="KW-0805">Transcription regulation</keyword>
<evidence type="ECO:0000256" key="8">
    <source>
        <dbReference type="ARBA" id="ARBA00023242"/>
    </source>
</evidence>
<keyword evidence="5" id="KW-0007">Acetylation</keyword>
<evidence type="ECO:0000313" key="10">
    <source>
        <dbReference type="EMBL" id="RWA08711.1"/>
    </source>
</evidence>
<dbReference type="GO" id="GO:0006355">
    <property type="term" value="P:regulation of DNA-templated transcription"/>
    <property type="evidence" value="ECO:0007669"/>
    <property type="project" value="InterPro"/>
</dbReference>
<dbReference type="GO" id="GO:0032931">
    <property type="term" value="F:histone H3K56 acetyltransferase activity"/>
    <property type="evidence" value="ECO:0007669"/>
    <property type="project" value="TreeGrafter"/>
</dbReference>
<dbReference type="InterPro" id="IPR016849">
    <property type="entry name" value="Rtt109"/>
</dbReference>
<dbReference type="SMART" id="SM01250">
    <property type="entry name" value="KAT11"/>
    <property type="match status" value="1"/>
</dbReference>
<dbReference type="PANTHER" id="PTHR31571">
    <property type="entry name" value="ALTERED INHERITANCE OF MITOCHONDRIA PROTEIN 6"/>
    <property type="match status" value="1"/>
</dbReference>
<keyword evidence="4" id="KW-0227">DNA damage</keyword>
<dbReference type="PANTHER" id="PTHR31571:SF2">
    <property type="entry name" value="HISTONE ACETYLTRANSFERASE RTT109"/>
    <property type="match status" value="1"/>
</dbReference>
<evidence type="ECO:0000313" key="11">
    <source>
        <dbReference type="Proteomes" id="UP000286045"/>
    </source>
</evidence>
<reference evidence="10 11" key="1">
    <citation type="submission" date="2018-12" db="EMBL/GenBank/DDBJ databases">
        <title>Draft genome sequence of Xylaria grammica IHI A82.</title>
        <authorList>
            <person name="Buettner E."/>
            <person name="Kellner H."/>
        </authorList>
    </citation>
    <scope>NUCLEOTIDE SEQUENCE [LARGE SCALE GENOMIC DNA]</scope>
    <source>
        <strain evidence="10 11">IHI A82</strain>
    </source>
</reference>
<dbReference type="AlphaFoldDB" id="A0A439D364"/>
<comment type="subcellular location">
    <subcellularLocation>
        <location evidence="1">Nucleus</location>
    </subcellularLocation>
</comment>
<sequence>MTPSGPQTRDSPLVKALSQALPEGFHCTAWHLSTTPTVTEALCYPPALTSTTERRPIKPLKTYCEKHFLAVSITDPARAKDVLALGLEIYVYTTTFSTAIFVAKADSTGYLHLQSTPQPFSPIRAVTVAFLNFLVEHRRRPSKQLIINLFARAQSQYLFPGSVQNSKKHILDDRGLIKWWCRVLNPLLDDHGWKNPTRNWDRVHGYLVIPGLDDYETRAFVPRAEAQHTIGH</sequence>
<evidence type="ECO:0000256" key="2">
    <source>
        <dbReference type="ARBA" id="ARBA00013184"/>
    </source>
</evidence>
<evidence type="ECO:0000256" key="4">
    <source>
        <dbReference type="ARBA" id="ARBA00022763"/>
    </source>
</evidence>
<evidence type="ECO:0000256" key="7">
    <source>
        <dbReference type="ARBA" id="ARBA00023163"/>
    </source>
</evidence>
<dbReference type="EMBL" id="RYZI01000187">
    <property type="protein sequence ID" value="RWA08711.1"/>
    <property type="molecule type" value="Genomic_DNA"/>
</dbReference>
<dbReference type="InterPro" id="IPR051236">
    <property type="entry name" value="HAT_RTT109-like"/>
</dbReference>
<protein>
    <recommendedName>
        <fullName evidence="2">histone acetyltransferase</fullName>
        <ecNumber evidence="2">2.3.1.48</ecNumber>
    </recommendedName>
</protein>
<proteinExistence type="predicted"/>
<evidence type="ECO:0000256" key="5">
    <source>
        <dbReference type="ARBA" id="ARBA00022990"/>
    </source>
</evidence>
<keyword evidence="3" id="KW-0808">Transferase</keyword>
<evidence type="ECO:0000256" key="3">
    <source>
        <dbReference type="ARBA" id="ARBA00022679"/>
    </source>
</evidence>
<accession>A0A439D364</accession>
<name>A0A439D364_9PEZI</name>
<dbReference type="Proteomes" id="UP000286045">
    <property type="component" value="Unassembled WGS sequence"/>
</dbReference>
<comment type="catalytic activity">
    <reaction evidence="9">
        <text>L-lysyl-[histone] + acetyl-CoA = N(6)-acetyl-L-lysyl-[histone] + CoA + H(+)</text>
        <dbReference type="Rhea" id="RHEA:21992"/>
        <dbReference type="Rhea" id="RHEA-COMP:9845"/>
        <dbReference type="Rhea" id="RHEA-COMP:11338"/>
        <dbReference type="ChEBI" id="CHEBI:15378"/>
        <dbReference type="ChEBI" id="CHEBI:29969"/>
        <dbReference type="ChEBI" id="CHEBI:57287"/>
        <dbReference type="ChEBI" id="CHEBI:57288"/>
        <dbReference type="ChEBI" id="CHEBI:61930"/>
        <dbReference type="EC" id="2.3.1.48"/>
    </reaction>
    <physiologicalReaction direction="left-to-right" evidence="9">
        <dbReference type="Rhea" id="RHEA:21993"/>
    </physiologicalReaction>
</comment>
<dbReference type="PROSITE" id="PS51728">
    <property type="entry name" value="RTT109_HAT"/>
    <property type="match status" value="1"/>
</dbReference>
<keyword evidence="11" id="KW-1185">Reference proteome</keyword>
<dbReference type="InterPro" id="IPR013178">
    <property type="entry name" value="Histone_AcTrfase_Rtt109/CBP"/>
</dbReference>
<gene>
    <name evidence="10" type="ORF">EKO27_g6409</name>
</gene>
<dbReference type="EC" id="2.3.1.48" evidence="2"/>
<dbReference type="STRING" id="363999.A0A439D364"/>
<comment type="caution">
    <text evidence="10">The sequence shown here is derived from an EMBL/GenBank/DDBJ whole genome shotgun (WGS) entry which is preliminary data.</text>
</comment>
<evidence type="ECO:0000256" key="6">
    <source>
        <dbReference type="ARBA" id="ARBA00023015"/>
    </source>
</evidence>